<dbReference type="OrthoDB" id="194358at2759"/>
<dbReference type="AlphaFoldDB" id="A0A267GAF9"/>
<comment type="catalytic activity">
    <reaction evidence="8">
        <text>L-cysteinyl-[protein] + hexadecanoyl-CoA = S-hexadecanoyl-L-cysteinyl-[protein] + CoA</text>
        <dbReference type="Rhea" id="RHEA:36683"/>
        <dbReference type="Rhea" id="RHEA-COMP:10131"/>
        <dbReference type="Rhea" id="RHEA-COMP:11032"/>
        <dbReference type="ChEBI" id="CHEBI:29950"/>
        <dbReference type="ChEBI" id="CHEBI:57287"/>
        <dbReference type="ChEBI" id="CHEBI:57379"/>
        <dbReference type="ChEBI" id="CHEBI:74151"/>
        <dbReference type="EC" id="2.3.1.225"/>
    </reaction>
</comment>
<evidence type="ECO:0000256" key="4">
    <source>
        <dbReference type="ARBA" id="ARBA00022989"/>
    </source>
</evidence>
<name>A0A267GAF9_9PLAT</name>
<dbReference type="PANTHER" id="PTHR24161">
    <property type="entry name" value="ANK_REP_REGION DOMAIN-CONTAINING PROTEIN-RELATED"/>
    <property type="match status" value="1"/>
</dbReference>
<comment type="subcellular location">
    <subcellularLocation>
        <location evidence="1">Membrane</location>
        <topology evidence="1">Multi-pass membrane protein</topology>
    </subcellularLocation>
</comment>
<dbReference type="GO" id="GO:0019706">
    <property type="term" value="F:protein-cysteine S-palmitoyltransferase activity"/>
    <property type="evidence" value="ECO:0007669"/>
    <property type="project" value="UniProtKB-EC"/>
</dbReference>
<evidence type="ECO:0000256" key="1">
    <source>
        <dbReference type="ARBA" id="ARBA00004141"/>
    </source>
</evidence>
<reference evidence="10 11" key="1">
    <citation type="submission" date="2017-06" db="EMBL/GenBank/DDBJ databases">
        <title>A platform for efficient transgenesis in Macrostomum lignano, a flatworm model organism for stem cell research.</title>
        <authorList>
            <person name="Berezikov E."/>
        </authorList>
    </citation>
    <scope>NUCLEOTIDE SEQUENCE [LARGE SCALE GENOMIC DNA]</scope>
    <source>
        <strain evidence="10">DV1</strain>
        <tissue evidence="10">Whole organism</tissue>
    </source>
</reference>
<dbReference type="EMBL" id="NIVC01000438">
    <property type="protein sequence ID" value="PAA83011.1"/>
    <property type="molecule type" value="Genomic_DNA"/>
</dbReference>
<feature type="transmembrane region" description="Helical" evidence="8">
    <location>
        <begin position="533"/>
        <end position="556"/>
    </location>
</feature>
<dbReference type="Pfam" id="PF01529">
    <property type="entry name" value="DHHC"/>
    <property type="match status" value="1"/>
</dbReference>
<sequence length="663" mass="72986">SFIGNQSIKSSFLSDTSQTLRKVMFNYQGSILPHGGSITTAPGQFSNLPSSQQAAAANLAEISIGDAVASWSAMQIAQLLSSRPSDAVNERGWNGLTPLHRACLRGQADIVDCLLAKGADSGAASDNGETPMHCAARRGNPQVLESLLRSGVDPFPSDRLGKLPVHHAASNGSVFSLLYLEQCLLGQKSQTPLVETQDYAGRTPLHYAVQHDHDQAIEALLRQRRCSPLIADQSGDTPLHLAARLGRAHHCYLLLLGEPGSNWAQKLLFATNKAGRTALDETAVAAASASSARTSTTAIALTETVDPHRLEATRSFLNAMRLAGTPARMRLLLRSLWLLILIAPFSIFGIAVLLSQCCLPSVYAPYLLTCGTVCSVLFTRSQGHRMDTAAKQPNPAYFGSFFGGFAHTMICYFAKCVWRHDIQYDASATWLHYSALLCLPLFCIIYAALLRGDPGWATASNETTLLRPDGRPTTLVDLVRERRALADSYCSTCERCLSTERTKHCRLCNRCVLDLDHHCLFLMKCVAKNNLRLFACFMLLAWYGVTAFLVSSFRLYSHLYGPLPAVTDDGFFGAHASNLASWYFQEPWLFHSVLLNAGSWVFGAYMNYYNLTNLSMGQTYFFRIQRQVGLLGRIKNLYHFFTTGRVFASDDFAVPYSRATDLL</sequence>
<feature type="transmembrane region" description="Helical" evidence="8">
    <location>
        <begin position="331"/>
        <end position="354"/>
    </location>
</feature>
<feature type="repeat" description="ANK" evidence="7">
    <location>
        <begin position="94"/>
        <end position="126"/>
    </location>
</feature>
<evidence type="ECO:0000256" key="8">
    <source>
        <dbReference type="RuleBase" id="RU079119"/>
    </source>
</evidence>
<feature type="non-terminal residue" evidence="10">
    <location>
        <position position="1"/>
    </location>
</feature>
<proteinExistence type="inferred from homology"/>
<dbReference type="Pfam" id="PF12796">
    <property type="entry name" value="Ank_2"/>
    <property type="match status" value="2"/>
</dbReference>
<keyword evidence="5 7" id="KW-0040">ANK repeat</keyword>
<comment type="domain">
    <text evidence="8">The DHHC domain is required for palmitoyltransferase activity.</text>
</comment>
<dbReference type="InterPro" id="IPR002110">
    <property type="entry name" value="Ankyrin_rpt"/>
</dbReference>
<dbReference type="PANTHER" id="PTHR24161:SF118">
    <property type="entry name" value="PALMITOYLTRANSFERASE"/>
    <property type="match status" value="1"/>
</dbReference>
<keyword evidence="6 8" id="KW-0472">Membrane</keyword>
<evidence type="ECO:0000256" key="2">
    <source>
        <dbReference type="ARBA" id="ARBA00022692"/>
    </source>
</evidence>
<keyword evidence="3" id="KW-0677">Repeat</keyword>
<organism evidence="10 11">
    <name type="scientific">Macrostomum lignano</name>
    <dbReference type="NCBI Taxonomy" id="282301"/>
    <lineage>
        <taxon>Eukaryota</taxon>
        <taxon>Metazoa</taxon>
        <taxon>Spiralia</taxon>
        <taxon>Lophotrochozoa</taxon>
        <taxon>Platyhelminthes</taxon>
        <taxon>Rhabditophora</taxon>
        <taxon>Macrostomorpha</taxon>
        <taxon>Macrostomida</taxon>
        <taxon>Macrostomidae</taxon>
        <taxon>Macrostomum</taxon>
    </lineage>
</organism>
<dbReference type="GO" id="GO:0016020">
    <property type="term" value="C:membrane"/>
    <property type="evidence" value="ECO:0007669"/>
    <property type="project" value="UniProtKB-SubCell"/>
</dbReference>
<comment type="similarity">
    <text evidence="8">Belongs to the DHHC palmitoyltransferase family.</text>
</comment>
<dbReference type="PROSITE" id="PS50297">
    <property type="entry name" value="ANK_REP_REGION"/>
    <property type="match status" value="4"/>
</dbReference>
<keyword evidence="11" id="KW-1185">Reference proteome</keyword>
<feature type="repeat" description="ANK" evidence="7">
    <location>
        <begin position="200"/>
        <end position="222"/>
    </location>
</feature>
<keyword evidence="8" id="KW-0012">Acyltransferase</keyword>
<evidence type="ECO:0000313" key="10">
    <source>
        <dbReference type="EMBL" id="PAA83011.1"/>
    </source>
</evidence>
<feature type="transmembrane region" description="Helical" evidence="8">
    <location>
        <begin position="398"/>
        <end position="418"/>
    </location>
</feature>
<dbReference type="Proteomes" id="UP000215902">
    <property type="component" value="Unassembled WGS sequence"/>
</dbReference>
<evidence type="ECO:0000256" key="6">
    <source>
        <dbReference type="ARBA" id="ARBA00023136"/>
    </source>
</evidence>
<dbReference type="InterPro" id="IPR036770">
    <property type="entry name" value="Ankyrin_rpt-contain_sf"/>
</dbReference>
<feature type="repeat" description="ANK" evidence="7">
    <location>
        <begin position="127"/>
        <end position="159"/>
    </location>
</feature>
<feature type="transmembrane region" description="Helical" evidence="8">
    <location>
        <begin position="360"/>
        <end position="378"/>
    </location>
</feature>
<evidence type="ECO:0000256" key="7">
    <source>
        <dbReference type="PROSITE-ProRule" id="PRU00023"/>
    </source>
</evidence>
<dbReference type="STRING" id="282301.A0A267GAF9"/>
<evidence type="ECO:0000256" key="3">
    <source>
        <dbReference type="ARBA" id="ARBA00022737"/>
    </source>
</evidence>
<protein>
    <recommendedName>
        <fullName evidence="8">Palmitoyltransferase</fullName>
        <ecNumber evidence="8">2.3.1.225</ecNumber>
    </recommendedName>
</protein>
<keyword evidence="2 8" id="KW-0812">Transmembrane</keyword>
<accession>A0A267GAF9</accession>
<evidence type="ECO:0000259" key="9">
    <source>
        <dbReference type="Pfam" id="PF01529"/>
    </source>
</evidence>
<feature type="transmembrane region" description="Helical" evidence="8">
    <location>
        <begin position="430"/>
        <end position="450"/>
    </location>
</feature>
<evidence type="ECO:0000313" key="11">
    <source>
        <dbReference type="Proteomes" id="UP000215902"/>
    </source>
</evidence>
<dbReference type="PROSITE" id="PS50216">
    <property type="entry name" value="DHHC"/>
    <property type="match status" value="1"/>
</dbReference>
<keyword evidence="8" id="KW-0808">Transferase</keyword>
<dbReference type="InterPro" id="IPR001594">
    <property type="entry name" value="Palmitoyltrfase_DHHC"/>
</dbReference>
<keyword evidence="4 8" id="KW-1133">Transmembrane helix</keyword>
<feature type="repeat" description="ANK" evidence="7">
    <location>
        <begin position="234"/>
        <end position="262"/>
    </location>
</feature>
<evidence type="ECO:0000256" key="5">
    <source>
        <dbReference type="ARBA" id="ARBA00023043"/>
    </source>
</evidence>
<dbReference type="EC" id="2.3.1.225" evidence="8"/>
<dbReference type="Gene3D" id="1.25.40.20">
    <property type="entry name" value="Ankyrin repeat-containing domain"/>
    <property type="match status" value="2"/>
</dbReference>
<feature type="domain" description="Palmitoyltransferase DHHC" evidence="9">
    <location>
        <begin position="487"/>
        <end position="621"/>
    </location>
</feature>
<feature type="transmembrane region" description="Helical" evidence="8">
    <location>
        <begin position="588"/>
        <end position="608"/>
    </location>
</feature>
<gene>
    <name evidence="10" type="ORF">BOX15_Mlig031299g4</name>
</gene>
<comment type="caution">
    <text evidence="10">The sequence shown here is derived from an EMBL/GenBank/DDBJ whole genome shotgun (WGS) entry which is preliminary data.</text>
</comment>
<dbReference type="SUPFAM" id="SSF48403">
    <property type="entry name" value="Ankyrin repeat"/>
    <property type="match status" value="1"/>
</dbReference>
<dbReference type="SMART" id="SM00248">
    <property type="entry name" value="ANK"/>
    <property type="match status" value="4"/>
</dbReference>
<dbReference type="PROSITE" id="PS50088">
    <property type="entry name" value="ANK_REPEAT"/>
    <property type="match status" value="4"/>
</dbReference>